<proteinExistence type="inferred from homology"/>
<keyword evidence="3" id="KW-0274">FAD</keyword>
<evidence type="ECO:0000256" key="8">
    <source>
        <dbReference type="ARBA" id="ARBA00041137"/>
    </source>
</evidence>
<evidence type="ECO:0000313" key="11">
    <source>
        <dbReference type="Proteomes" id="UP000192927"/>
    </source>
</evidence>
<dbReference type="Pfam" id="PF01266">
    <property type="entry name" value="DAO"/>
    <property type="match status" value="1"/>
</dbReference>
<keyword evidence="2" id="KW-0285">Flavoprotein</keyword>
<evidence type="ECO:0000256" key="4">
    <source>
        <dbReference type="ARBA" id="ARBA00023002"/>
    </source>
</evidence>
<evidence type="ECO:0000256" key="2">
    <source>
        <dbReference type="ARBA" id="ARBA00022630"/>
    </source>
</evidence>
<dbReference type="SUPFAM" id="SSF51905">
    <property type="entry name" value="FAD/NAD(P)-binding domain"/>
    <property type="match status" value="1"/>
</dbReference>
<accession>A0A1W5CVV8</accession>
<comment type="similarity">
    <text evidence="6">Belongs to the L2HGDH family.</text>
</comment>
<dbReference type="PANTHER" id="PTHR43104:SF4">
    <property type="entry name" value="L-2-HYDROXYGLUTARATE DEHYDROGENASE, MITOCHONDRIAL"/>
    <property type="match status" value="1"/>
</dbReference>
<protein>
    <recommendedName>
        <fullName evidence="8">L-2-hydroxyglutarate dehydrogenase, mitochondrial</fullName>
        <ecNumber evidence="7">1.1.99.2</ecNumber>
    </recommendedName>
</protein>
<dbReference type="InterPro" id="IPR036188">
    <property type="entry name" value="FAD/NAD-bd_sf"/>
</dbReference>
<reference evidence="11" key="1">
    <citation type="submission" date="2017-03" db="EMBL/GenBank/DDBJ databases">
        <authorList>
            <person name="Sharma R."/>
            <person name="Thines M."/>
        </authorList>
    </citation>
    <scope>NUCLEOTIDE SEQUENCE [LARGE SCALE GENOMIC DNA]</scope>
</reference>
<organism evidence="10 11">
    <name type="scientific">Lasallia pustulata</name>
    <dbReference type="NCBI Taxonomy" id="136370"/>
    <lineage>
        <taxon>Eukaryota</taxon>
        <taxon>Fungi</taxon>
        <taxon>Dikarya</taxon>
        <taxon>Ascomycota</taxon>
        <taxon>Pezizomycotina</taxon>
        <taxon>Lecanoromycetes</taxon>
        <taxon>OSLEUM clade</taxon>
        <taxon>Umbilicariomycetidae</taxon>
        <taxon>Umbilicariales</taxon>
        <taxon>Umbilicariaceae</taxon>
        <taxon>Lasallia</taxon>
    </lineage>
</organism>
<dbReference type="Gene3D" id="3.50.50.60">
    <property type="entry name" value="FAD/NAD(P)-binding domain"/>
    <property type="match status" value="2"/>
</dbReference>
<evidence type="ECO:0000256" key="3">
    <source>
        <dbReference type="ARBA" id="ARBA00022827"/>
    </source>
</evidence>
<comment type="catalytic activity">
    <reaction evidence="5">
        <text>(S)-2-hydroxyglutarate + A = 2-oxoglutarate + AH2</text>
        <dbReference type="Rhea" id="RHEA:21252"/>
        <dbReference type="ChEBI" id="CHEBI:13193"/>
        <dbReference type="ChEBI" id="CHEBI:16782"/>
        <dbReference type="ChEBI" id="CHEBI:16810"/>
        <dbReference type="ChEBI" id="CHEBI:17499"/>
        <dbReference type="EC" id="1.1.99.2"/>
    </reaction>
</comment>
<dbReference type="EMBL" id="FWEW01000426">
    <property type="protein sequence ID" value="SLM34855.1"/>
    <property type="molecule type" value="Genomic_DNA"/>
</dbReference>
<feature type="domain" description="FAD dependent oxidoreductase" evidence="9">
    <location>
        <begin position="31"/>
        <end position="196"/>
    </location>
</feature>
<dbReference type="EC" id="1.1.99.2" evidence="7"/>
<evidence type="ECO:0000259" key="9">
    <source>
        <dbReference type="Pfam" id="PF01266"/>
    </source>
</evidence>
<evidence type="ECO:0000256" key="7">
    <source>
        <dbReference type="ARBA" id="ARBA00038878"/>
    </source>
</evidence>
<evidence type="ECO:0000256" key="1">
    <source>
        <dbReference type="ARBA" id="ARBA00001974"/>
    </source>
</evidence>
<comment type="cofactor">
    <cofactor evidence="1">
        <name>FAD</name>
        <dbReference type="ChEBI" id="CHEBI:57692"/>
    </cofactor>
</comment>
<dbReference type="AlphaFoldDB" id="A0A1W5CVV8"/>
<evidence type="ECO:0000256" key="6">
    <source>
        <dbReference type="ARBA" id="ARBA00037941"/>
    </source>
</evidence>
<keyword evidence="4" id="KW-0560">Oxidoreductase</keyword>
<dbReference type="Proteomes" id="UP000192927">
    <property type="component" value="Unassembled WGS sequence"/>
</dbReference>
<keyword evidence="11" id="KW-1185">Reference proteome</keyword>
<dbReference type="GO" id="GO:0047545">
    <property type="term" value="F:(S)-2-hydroxyglutarate dehydrogenase activity"/>
    <property type="evidence" value="ECO:0007669"/>
    <property type="project" value="UniProtKB-EC"/>
</dbReference>
<dbReference type="InterPro" id="IPR006076">
    <property type="entry name" value="FAD-dep_OxRdtase"/>
</dbReference>
<evidence type="ECO:0000313" key="10">
    <source>
        <dbReference type="EMBL" id="SLM34855.1"/>
    </source>
</evidence>
<dbReference type="PANTHER" id="PTHR43104">
    <property type="entry name" value="L-2-HYDROXYGLUTARATE DEHYDROGENASE, MITOCHONDRIAL"/>
    <property type="match status" value="1"/>
</dbReference>
<name>A0A1W5CVV8_9LECA</name>
<evidence type="ECO:0000256" key="5">
    <source>
        <dbReference type="ARBA" id="ARBA00036066"/>
    </source>
</evidence>
<sequence>MFARPLRSRLLKQPYQAFSSSPARSADFTHVVIGAGAVGLAIARKLAERDGTSTLLIERHGSVGTETSSRNSEVIHAGLYYGADSLKTSLCLRGKEMLYALCARHNIPHRNTGKWIVAQDAQQMDALSNLHAFATSVSVPTHFLSPATALAREPSVRARAGVLESPTTGIIDSHALMSHLEGSFQTLGGELAFHTAFLL</sequence>